<dbReference type="EC" id="1.1.1.-" evidence="4"/>
<dbReference type="InterPro" id="IPR036291">
    <property type="entry name" value="NAD(P)-bd_dom_sf"/>
</dbReference>
<dbReference type="SMART" id="SM00822">
    <property type="entry name" value="PKS_KR"/>
    <property type="match status" value="1"/>
</dbReference>
<dbReference type="PANTHER" id="PTHR42760">
    <property type="entry name" value="SHORT-CHAIN DEHYDROGENASES/REDUCTASES FAMILY MEMBER"/>
    <property type="match status" value="1"/>
</dbReference>
<dbReference type="EMBL" id="CP087164">
    <property type="protein sequence ID" value="UGS34837.1"/>
    <property type="molecule type" value="Genomic_DNA"/>
</dbReference>
<name>A0A9E6XW24_9ACTN</name>
<dbReference type="InterPro" id="IPR002347">
    <property type="entry name" value="SDR_fam"/>
</dbReference>
<dbReference type="FunFam" id="3.40.50.720:FF:000084">
    <property type="entry name" value="Short-chain dehydrogenase reductase"/>
    <property type="match status" value="1"/>
</dbReference>
<accession>A0A9E6XW24</accession>
<dbReference type="PANTHER" id="PTHR42760:SF133">
    <property type="entry name" value="3-OXOACYL-[ACYL-CARRIER-PROTEIN] REDUCTASE"/>
    <property type="match status" value="1"/>
</dbReference>
<sequence>MGTLDSMAAVVTGGSHGIGLATARALLREGASVTICSRTQADVDAAVARLGASGSVEGVAADVSRREDMERLIAHAEAAHGPVDILVCSHGAFFHAPFTELTDEAWDATFDINAKGCFLAGQIAARRMIANDRRGRIVLIGSMNADRVDPGSAHYCASKAAVNLLAAGMACDLGPYGITVNAISPGWIRTRLTEAGLDDRTDADGRFILNPVGRVGEGDDVAAAVLYLAQPSTGFVTAQVLRVDGGQSMMGANGF</sequence>
<dbReference type="GO" id="GO:0016616">
    <property type="term" value="F:oxidoreductase activity, acting on the CH-OH group of donors, NAD or NADP as acceptor"/>
    <property type="evidence" value="ECO:0007669"/>
    <property type="project" value="UniProtKB-ARBA"/>
</dbReference>
<evidence type="ECO:0000313" key="5">
    <source>
        <dbReference type="Proteomes" id="UP001162834"/>
    </source>
</evidence>
<dbReference type="InterPro" id="IPR057326">
    <property type="entry name" value="KR_dom"/>
</dbReference>
<organism evidence="4 5">
    <name type="scientific">Capillimicrobium parvum</name>
    <dbReference type="NCBI Taxonomy" id="2884022"/>
    <lineage>
        <taxon>Bacteria</taxon>
        <taxon>Bacillati</taxon>
        <taxon>Actinomycetota</taxon>
        <taxon>Thermoleophilia</taxon>
        <taxon>Solirubrobacterales</taxon>
        <taxon>Capillimicrobiaceae</taxon>
        <taxon>Capillimicrobium</taxon>
    </lineage>
</organism>
<evidence type="ECO:0000313" key="4">
    <source>
        <dbReference type="EMBL" id="UGS34837.1"/>
    </source>
</evidence>
<comment type="similarity">
    <text evidence="1">Belongs to the short-chain dehydrogenases/reductases (SDR) family.</text>
</comment>
<keyword evidence="5" id="KW-1185">Reference proteome</keyword>
<dbReference type="Pfam" id="PF13561">
    <property type="entry name" value="adh_short_C2"/>
    <property type="match status" value="1"/>
</dbReference>
<evidence type="ECO:0000256" key="2">
    <source>
        <dbReference type="ARBA" id="ARBA00023002"/>
    </source>
</evidence>
<evidence type="ECO:0000259" key="3">
    <source>
        <dbReference type="SMART" id="SM00822"/>
    </source>
</evidence>
<dbReference type="InterPro" id="IPR020904">
    <property type="entry name" value="Sc_DH/Rdtase_CS"/>
</dbReference>
<dbReference type="SUPFAM" id="SSF51735">
    <property type="entry name" value="NAD(P)-binding Rossmann-fold domains"/>
    <property type="match status" value="1"/>
</dbReference>
<dbReference type="GO" id="GO:0048038">
    <property type="term" value="F:quinone binding"/>
    <property type="evidence" value="ECO:0007669"/>
    <property type="project" value="TreeGrafter"/>
</dbReference>
<gene>
    <name evidence="4" type="primary">gno_1</name>
    <name evidence="4" type="ORF">DSM104329_01219</name>
</gene>
<reference evidence="4" key="1">
    <citation type="journal article" date="2022" name="Int. J. Syst. Evol. Microbiol.">
        <title>Pseudomonas aegrilactucae sp. nov. and Pseudomonas morbosilactucae sp. nov., pathogens causing bacterial rot of lettuce in Japan.</title>
        <authorList>
            <person name="Sawada H."/>
            <person name="Fujikawa T."/>
            <person name="Satou M."/>
        </authorList>
    </citation>
    <scope>NUCLEOTIDE SEQUENCE</scope>
    <source>
        <strain evidence="4">0166_1</strain>
    </source>
</reference>
<dbReference type="Gene3D" id="3.40.50.720">
    <property type="entry name" value="NAD(P)-binding Rossmann-like Domain"/>
    <property type="match status" value="1"/>
</dbReference>
<evidence type="ECO:0000256" key="1">
    <source>
        <dbReference type="ARBA" id="ARBA00006484"/>
    </source>
</evidence>
<feature type="domain" description="Ketoreductase" evidence="3">
    <location>
        <begin position="9"/>
        <end position="187"/>
    </location>
</feature>
<dbReference type="KEGG" id="sbae:DSM104329_01219"/>
<dbReference type="AlphaFoldDB" id="A0A9E6XW24"/>
<dbReference type="Proteomes" id="UP001162834">
    <property type="component" value="Chromosome"/>
</dbReference>
<protein>
    <submittedName>
        <fullName evidence="4">Gluconate 5-dehydrogenase</fullName>
        <ecNumber evidence="4">1.1.1.-</ecNumber>
    </submittedName>
</protein>
<dbReference type="GO" id="GO:0006633">
    <property type="term" value="P:fatty acid biosynthetic process"/>
    <property type="evidence" value="ECO:0007669"/>
    <property type="project" value="TreeGrafter"/>
</dbReference>
<dbReference type="RefSeq" id="WP_259314503.1">
    <property type="nucleotide sequence ID" value="NZ_CP087164.1"/>
</dbReference>
<proteinExistence type="inferred from homology"/>
<dbReference type="PROSITE" id="PS00061">
    <property type="entry name" value="ADH_SHORT"/>
    <property type="match status" value="1"/>
</dbReference>
<dbReference type="CDD" id="cd05233">
    <property type="entry name" value="SDR_c"/>
    <property type="match status" value="1"/>
</dbReference>
<dbReference type="PRINTS" id="PR00081">
    <property type="entry name" value="GDHRDH"/>
</dbReference>
<keyword evidence="2 4" id="KW-0560">Oxidoreductase</keyword>